<dbReference type="AlphaFoldDB" id="A0A3E0DUQ8"/>
<protein>
    <submittedName>
        <fullName evidence="1">Uncharacterized protein</fullName>
    </submittedName>
</protein>
<organism evidence="1 2">
    <name type="scientific">Flavobacterium aquicola</name>
    <dbReference type="NCBI Taxonomy" id="1682742"/>
    <lineage>
        <taxon>Bacteria</taxon>
        <taxon>Pseudomonadati</taxon>
        <taxon>Bacteroidota</taxon>
        <taxon>Flavobacteriia</taxon>
        <taxon>Flavobacteriales</taxon>
        <taxon>Flavobacteriaceae</taxon>
        <taxon>Flavobacterium</taxon>
    </lineage>
</organism>
<proteinExistence type="predicted"/>
<sequence>MKLITKIFFLTIILNSCVGKNETNELAKFDKNGKMIVYNEGVYAEMWTKNHNIDVTVIDTLCINQKAKAINDIKNGKLIYFGLIPEQFKSKVIKTFRQHGIETKEHFGRCVRMKGFEPYCYQNEMYKAILKKYGDSFIELTFENAKKEFVKENPKTELTEDGIKLSEKYK</sequence>
<reference evidence="1 2" key="1">
    <citation type="submission" date="2018-08" db="EMBL/GenBank/DDBJ databases">
        <title>Genomic Encyclopedia of Archaeal and Bacterial Type Strains, Phase II (KMG-II): from individual species to whole genera.</title>
        <authorList>
            <person name="Goeker M."/>
        </authorList>
    </citation>
    <scope>NUCLEOTIDE SEQUENCE [LARGE SCALE GENOMIC DNA]</scope>
    <source>
        <strain evidence="1 2">DSM 100880</strain>
    </source>
</reference>
<dbReference type="RefSeq" id="WP_115815324.1">
    <property type="nucleotide sequence ID" value="NZ_QUNI01000044.1"/>
</dbReference>
<comment type="caution">
    <text evidence="1">The sequence shown here is derived from an EMBL/GenBank/DDBJ whole genome shotgun (WGS) entry which is preliminary data.</text>
</comment>
<dbReference type="EMBL" id="QUNI01000044">
    <property type="protein sequence ID" value="REG88374.1"/>
    <property type="molecule type" value="Genomic_DNA"/>
</dbReference>
<dbReference type="OrthoDB" id="1246706at2"/>
<name>A0A3E0DUQ8_9FLAO</name>
<keyword evidence="2" id="KW-1185">Reference proteome</keyword>
<evidence type="ECO:0000313" key="2">
    <source>
        <dbReference type="Proteomes" id="UP000257136"/>
    </source>
</evidence>
<dbReference type="Proteomes" id="UP000257136">
    <property type="component" value="Unassembled WGS sequence"/>
</dbReference>
<gene>
    <name evidence="1" type="ORF">C8P67_1442</name>
</gene>
<evidence type="ECO:0000313" key="1">
    <source>
        <dbReference type="EMBL" id="REG88374.1"/>
    </source>
</evidence>
<accession>A0A3E0DUQ8</accession>